<evidence type="ECO:0000256" key="2">
    <source>
        <dbReference type="ARBA" id="ARBA00023136"/>
    </source>
</evidence>
<feature type="domain" description="Amidohydrolase 3" evidence="4">
    <location>
        <begin position="716"/>
        <end position="812"/>
    </location>
</feature>
<dbReference type="Gene3D" id="3.20.20.140">
    <property type="entry name" value="Metal-dependent hydrolases"/>
    <property type="match status" value="1"/>
</dbReference>
<keyword evidence="6" id="KW-1185">Reference proteome</keyword>
<dbReference type="Gene3D" id="2.30.40.10">
    <property type="entry name" value="Urease, subunit C, domain 1"/>
    <property type="match status" value="1"/>
</dbReference>
<gene>
    <name evidence="5" type="ORF">EKL98_05975</name>
</gene>
<dbReference type="InterPro" id="IPR001466">
    <property type="entry name" value="Beta-lactam-related"/>
</dbReference>
<dbReference type="Pfam" id="PF00144">
    <property type="entry name" value="Beta-lactamase"/>
    <property type="match status" value="1"/>
</dbReference>
<organism evidence="5 6">
    <name type="scientific">Flavobacterium bomense</name>
    <dbReference type="NCBI Taxonomy" id="2497483"/>
    <lineage>
        <taxon>Bacteria</taxon>
        <taxon>Pseudomonadati</taxon>
        <taxon>Bacteroidota</taxon>
        <taxon>Flavobacteriia</taxon>
        <taxon>Flavobacteriales</taxon>
        <taxon>Flavobacteriaceae</taxon>
        <taxon>Flavobacterium</taxon>
    </lineage>
</organism>
<dbReference type="InterPro" id="IPR050491">
    <property type="entry name" value="AmpC-like"/>
</dbReference>
<feature type="domain" description="Beta-lactamase-related" evidence="3">
    <location>
        <begin position="34"/>
        <end position="339"/>
    </location>
</feature>
<evidence type="ECO:0000256" key="1">
    <source>
        <dbReference type="ARBA" id="ARBA00004370"/>
    </source>
</evidence>
<dbReference type="Pfam" id="PF07969">
    <property type="entry name" value="Amidohydro_3"/>
    <property type="match status" value="1"/>
</dbReference>
<comment type="subcellular location">
    <subcellularLocation>
        <location evidence="1">Membrane</location>
    </subcellularLocation>
</comment>
<evidence type="ECO:0000313" key="6">
    <source>
        <dbReference type="Proteomes" id="UP000280825"/>
    </source>
</evidence>
<sequence>MKKLLFLLLFLVPIIIFSQESKKIAHIDSVLNYLHQRQLFNGSLLIGKEGKILYKKTFGNADPKNDTPLNNSSAFNLASVSKQFFSMMIMILKEQGKLNYDESVQKYLPNFPYNNISIRQLMNHTSGLPDYFEIAKGDMTLLDTLSNKSLLELLALKKPNLVFQSGEKWQYCDTNYAILASVLEMVSGSTSDKFFQQYIAAPLKMNNSYVYHLKMKSYPPSRVFGMRYEGGKSLSNDLIRFDGVVGDGNVYASAEDLYKWDQALYTGKILNKSSFTEAITSGKLNNGAETKYGFGWDIIEPGKTVAHTGNWVGFNAAIIRYIDKNQTLIILDNSSNSYANKLIPNIWEEKPIALPQTQLITNIKVIDGTGLPAYAANVRLVDDRIQDIGSLKVFKNESTTDGKGKVLAPGFIDSHSHHASGLDEKPEGIAATNQGITTIVIGQDGESVPIDTILSSIKKIPVSINIATYTGQAWLREKIMKDDVGRKATTLEIDAMKILLASEMDKGSLGLSTGLEYEAAYYSSRDEVVELAKVAASKGGRYISHIRSEDMHLDEAIDEIIDIGREAKIPVQISHLKIAMRSRWGNSGLILKKLQQARLEGINITADVYPYTMWNSTPRVLFPEKDFDNLASAEFATQELFDPANSVMVRYAPSPTWQGKTVTEIAAINNETAAQALLRIIRETSAIGQDGTIVAKSMSETDISNFLKWPFSNVCSDGSMGGHPRGHGSFSRVLGRYVREQKLIPLETAIQKMTSLSAENVGIKNRGLIAPGYFADLVLFDPNTIMDNATVSNPTALSTGIQSVWVNGKLVYNEQKSVPNFTGKFIKMEKN</sequence>
<dbReference type="EMBL" id="RYDJ01000004">
    <property type="protein sequence ID" value="RTZ06068.1"/>
    <property type="molecule type" value="Genomic_DNA"/>
</dbReference>
<dbReference type="PANTHER" id="PTHR46825">
    <property type="entry name" value="D-ALANYL-D-ALANINE-CARBOXYPEPTIDASE/ENDOPEPTIDASE AMPH"/>
    <property type="match status" value="1"/>
</dbReference>
<dbReference type="RefSeq" id="WP_126561785.1">
    <property type="nucleotide sequence ID" value="NZ_RYDJ01000004.1"/>
</dbReference>
<name>A0A3S0PJA0_9FLAO</name>
<evidence type="ECO:0000259" key="4">
    <source>
        <dbReference type="Pfam" id="PF07969"/>
    </source>
</evidence>
<dbReference type="InterPro" id="IPR013108">
    <property type="entry name" value="Amidohydro_3"/>
</dbReference>
<proteinExistence type="predicted"/>
<dbReference type="SUPFAM" id="SSF51338">
    <property type="entry name" value="Composite domain of metallo-dependent hydrolases"/>
    <property type="match status" value="1"/>
</dbReference>
<evidence type="ECO:0000259" key="3">
    <source>
        <dbReference type="Pfam" id="PF00144"/>
    </source>
</evidence>
<dbReference type="Gene3D" id="3.40.710.10">
    <property type="entry name" value="DD-peptidase/beta-lactamase superfamily"/>
    <property type="match status" value="1"/>
</dbReference>
<dbReference type="InterPro" id="IPR012338">
    <property type="entry name" value="Beta-lactam/transpept-like"/>
</dbReference>
<dbReference type="PANTHER" id="PTHR46825:SF11">
    <property type="entry name" value="PENICILLIN-BINDING PROTEIN 4"/>
    <property type="match status" value="1"/>
</dbReference>
<dbReference type="InterPro" id="IPR023100">
    <property type="entry name" value="D-aminoacylase_insert_dom_sf"/>
</dbReference>
<dbReference type="InterPro" id="IPR011059">
    <property type="entry name" value="Metal-dep_hydrolase_composite"/>
</dbReference>
<dbReference type="CDD" id="cd01297">
    <property type="entry name" value="D-aminoacylase"/>
    <property type="match status" value="1"/>
</dbReference>
<accession>A0A3S0PJA0</accession>
<comment type="caution">
    <text evidence="5">The sequence shown here is derived from an EMBL/GenBank/DDBJ whole genome shotgun (WGS) entry which is preliminary data.</text>
</comment>
<dbReference type="SUPFAM" id="SSF56601">
    <property type="entry name" value="beta-lactamase/transpeptidase-like"/>
    <property type="match status" value="1"/>
</dbReference>
<dbReference type="Gene3D" id="3.30.1490.130">
    <property type="entry name" value="D-aminoacylase. Domain 3"/>
    <property type="match status" value="1"/>
</dbReference>
<keyword evidence="2" id="KW-0472">Membrane</keyword>
<dbReference type="GO" id="GO:0016811">
    <property type="term" value="F:hydrolase activity, acting on carbon-nitrogen (but not peptide) bonds, in linear amides"/>
    <property type="evidence" value="ECO:0007669"/>
    <property type="project" value="InterPro"/>
</dbReference>
<protein>
    <submittedName>
        <fullName evidence="5">Serine hydrolase</fullName>
    </submittedName>
</protein>
<keyword evidence="5" id="KW-0378">Hydrolase</keyword>
<dbReference type="InterPro" id="IPR032466">
    <property type="entry name" value="Metal_Hydrolase"/>
</dbReference>
<reference evidence="5 6" key="1">
    <citation type="submission" date="2018-12" db="EMBL/GenBank/DDBJ databases">
        <title>Flavobacterium sp. nov., isolated from glacier ice.</title>
        <authorList>
            <person name="Liu Q."/>
            <person name="Xin Y.-H."/>
        </authorList>
    </citation>
    <scope>NUCLEOTIDE SEQUENCE [LARGE SCALE GENOMIC DNA]</scope>
    <source>
        <strain evidence="5 6">RB1N8</strain>
    </source>
</reference>
<dbReference type="Proteomes" id="UP000280825">
    <property type="component" value="Unassembled WGS sequence"/>
</dbReference>
<dbReference type="SUPFAM" id="SSF51556">
    <property type="entry name" value="Metallo-dependent hydrolases"/>
    <property type="match status" value="1"/>
</dbReference>
<dbReference type="GO" id="GO:0016020">
    <property type="term" value="C:membrane"/>
    <property type="evidence" value="ECO:0007669"/>
    <property type="project" value="UniProtKB-SubCell"/>
</dbReference>
<evidence type="ECO:0000313" key="5">
    <source>
        <dbReference type="EMBL" id="RTZ06068.1"/>
    </source>
</evidence>
<dbReference type="AlphaFoldDB" id="A0A3S0PJA0"/>